<name>A0AAQ3UZA6_PASNO</name>
<dbReference type="Proteomes" id="UP001341281">
    <property type="component" value="Chromosome 10"/>
</dbReference>
<dbReference type="GO" id="GO:0003677">
    <property type="term" value="F:DNA binding"/>
    <property type="evidence" value="ECO:0007669"/>
    <property type="project" value="InterPro"/>
</dbReference>
<dbReference type="EMBL" id="CP144754">
    <property type="protein sequence ID" value="WVZ99080.1"/>
    <property type="molecule type" value="Genomic_DNA"/>
</dbReference>
<gene>
    <name evidence="7" type="ORF">U9M48_044430</name>
</gene>
<dbReference type="GO" id="GO:0008270">
    <property type="term" value="F:zinc ion binding"/>
    <property type="evidence" value="ECO:0007669"/>
    <property type="project" value="UniProtKB-KW"/>
</dbReference>
<sequence>MVDPVWEYGQKYKSGFICKYCRETKSGGGATRFKEHLAQRDHDVKDCPSVPPEVKTFFIEHLDRNKARASARAREKLLRDAAARAPHIDLDPEEEVGQGQYDEDAELQATLRQSWEEYDFMQRAGPHYDRGGGSGSGSRAGGSGVRGSGVRGSRVAGSGGPLPSMFTRSQSHVPERVRDYHLGLSSAPRQQRIDTGPWTVKGKTSRELLGRAWAKACHAVGIPGQKVDDPYFKAAIMETQKQGVGIKIPTGREIDGKYLDENVKEIETEIEKWKKDCDECGVTLMCDSWTGPMRNSVINFLVYSGGTMYFMKSVDAIDKIQDYQYLLKKIKAVVMKLGYHNVVQIVTDNGSNYKKACEILTDRFPHMAWQPCLAHTINLMLKDIGKWPEHEACIQSAQKICSWLYNSNSLHSMMRQAIGRELVKWNATRFGTNYMFLKSMFKKKDQFMAWLISPEFRNTRFFKTEMGRYAFDSMCSLDWWNNLEWVINDVEPLYMFLRFADSDKNPNLGDVTLEYQNMRNK</sequence>
<keyword evidence="2 4" id="KW-0863">Zinc-finger</keyword>
<feature type="domain" description="BED-type" evidence="6">
    <location>
        <begin position="1"/>
        <end position="54"/>
    </location>
</feature>
<organism evidence="7 8">
    <name type="scientific">Paspalum notatum var. saurae</name>
    <dbReference type="NCBI Taxonomy" id="547442"/>
    <lineage>
        <taxon>Eukaryota</taxon>
        <taxon>Viridiplantae</taxon>
        <taxon>Streptophyta</taxon>
        <taxon>Embryophyta</taxon>
        <taxon>Tracheophyta</taxon>
        <taxon>Spermatophyta</taxon>
        <taxon>Magnoliopsida</taxon>
        <taxon>Liliopsida</taxon>
        <taxon>Poales</taxon>
        <taxon>Poaceae</taxon>
        <taxon>PACMAD clade</taxon>
        <taxon>Panicoideae</taxon>
        <taxon>Andropogonodae</taxon>
        <taxon>Paspaleae</taxon>
        <taxon>Paspalinae</taxon>
        <taxon>Paspalum</taxon>
    </lineage>
</organism>
<evidence type="ECO:0000313" key="8">
    <source>
        <dbReference type="Proteomes" id="UP001341281"/>
    </source>
</evidence>
<dbReference type="Pfam" id="PF04937">
    <property type="entry name" value="DUF659"/>
    <property type="match status" value="1"/>
</dbReference>
<proteinExistence type="predicted"/>
<dbReference type="InterPro" id="IPR012337">
    <property type="entry name" value="RNaseH-like_sf"/>
</dbReference>
<dbReference type="PANTHER" id="PTHR32166">
    <property type="entry name" value="OSJNBA0013A04.12 PROTEIN"/>
    <property type="match status" value="1"/>
</dbReference>
<accession>A0AAQ3UZA6</accession>
<dbReference type="PANTHER" id="PTHR32166:SF105">
    <property type="entry name" value="HAT DIMERIZATION DOMAIN-CONTAINING PROTEIN"/>
    <property type="match status" value="1"/>
</dbReference>
<evidence type="ECO:0000256" key="2">
    <source>
        <dbReference type="ARBA" id="ARBA00022771"/>
    </source>
</evidence>
<evidence type="ECO:0000313" key="7">
    <source>
        <dbReference type="EMBL" id="WVZ99080.1"/>
    </source>
</evidence>
<protein>
    <recommendedName>
        <fullName evidence="6">BED-type domain-containing protein</fullName>
    </recommendedName>
</protein>
<evidence type="ECO:0000256" key="3">
    <source>
        <dbReference type="ARBA" id="ARBA00022833"/>
    </source>
</evidence>
<evidence type="ECO:0000256" key="5">
    <source>
        <dbReference type="SAM" id="MobiDB-lite"/>
    </source>
</evidence>
<feature type="compositionally biased region" description="Gly residues" evidence="5">
    <location>
        <begin position="131"/>
        <end position="150"/>
    </location>
</feature>
<evidence type="ECO:0000256" key="1">
    <source>
        <dbReference type="ARBA" id="ARBA00022723"/>
    </source>
</evidence>
<evidence type="ECO:0000256" key="4">
    <source>
        <dbReference type="PROSITE-ProRule" id="PRU00027"/>
    </source>
</evidence>
<dbReference type="PROSITE" id="PS50808">
    <property type="entry name" value="ZF_BED"/>
    <property type="match status" value="1"/>
</dbReference>
<feature type="region of interest" description="Disordered" evidence="5">
    <location>
        <begin position="124"/>
        <end position="174"/>
    </location>
</feature>
<dbReference type="InterPro" id="IPR007021">
    <property type="entry name" value="DUF659"/>
</dbReference>
<keyword evidence="1" id="KW-0479">Metal-binding</keyword>
<keyword evidence="3" id="KW-0862">Zinc</keyword>
<evidence type="ECO:0000259" key="6">
    <source>
        <dbReference type="PROSITE" id="PS50808"/>
    </source>
</evidence>
<dbReference type="AlphaFoldDB" id="A0AAQ3UZA6"/>
<keyword evidence="8" id="KW-1185">Reference proteome</keyword>
<reference evidence="7 8" key="1">
    <citation type="submission" date="2024-02" db="EMBL/GenBank/DDBJ databases">
        <title>High-quality chromosome-scale genome assembly of Pensacola bahiagrass (Paspalum notatum Flugge var. saurae).</title>
        <authorList>
            <person name="Vega J.M."/>
            <person name="Podio M."/>
            <person name="Orjuela J."/>
            <person name="Siena L.A."/>
            <person name="Pessino S.C."/>
            <person name="Combes M.C."/>
            <person name="Mariac C."/>
            <person name="Albertini E."/>
            <person name="Pupilli F."/>
            <person name="Ortiz J.P.A."/>
            <person name="Leblanc O."/>
        </authorList>
    </citation>
    <scope>NUCLEOTIDE SEQUENCE [LARGE SCALE GENOMIC DNA]</scope>
    <source>
        <strain evidence="7">R1</strain>
        <tissue evidence="7">Leaf</tissue>
    </source>
</reference>
<dbReference type="InterPro" id="IPR003656">
    <property type="entry name" value="Znf_BED"/>
</dbReference>
<dbReference type="SUPFAM" id="SSF53098">
    <property type="entry name" value="Ribonuclease H-like"/>
    <property type="match status" value="1"/>
</dbReference>